<comment type="caution">
    <text evidence="2">The sequence shown here is derived from an EMBL/GenBank/DDBJ whole genome shotgun (WGS) entry which is preliminary data.</text>
</comment>
<dbReference type="Proteomes" id="UP000295388">
    <property type="component" value="Unassembled WGS sequence"/>
</dbReference>
<gene>
    <name evidence="2" type="ORF">EV643_1384</name>
</gene>
<dbReference type="AlphaFoldDB" id="A0A4R6J6B9"/>
<reference evidence="2 3" key="1">
    <citation type="submission" date="2019-03" db="EMBL/GenBank/DDBJ databases">
        <title>Genomic Encyclopedia of Type Strains, Phase III (KMG-III): the genomes of soil and plant-associated and newly described type strains.</title>
        <authorList>
            <person name="Whitman W."/>
        </authorList>
    </citation>
    <scope>NUCLEOTIDE SEQUENCE [LARGE SCALE GENOMIC DNA]</scope>
    <source>
        <strain evidence="2 3">VKM Ac-2527</strain>
    </source>
</reference>
<feature type="compositionally biased region" description="Basic and acidic residues" evidence="1">
    <location>
        <begin position="89"/>
        <end position="108"/>
    </location>
</feature>
<evidence type="ECO:0000313" key="3">
    <source>
        <dbReference type="Proteomes" id="UP000295388"/>
    </source>
</evidence>
<organism evidence="2 3">
    <name type="scientific">Kribbella caucasensis</name>
    <dbReference type="NCBI Taxonomy" id="2512215"/>
    <lineage>
        <taxon>Bacteria</taxon>
        <taxon>Bacillati</taxon>
        <taxon>Actinomycetota</taxon>
        <taxon>Actinomycetes</taxon>
        <taxon>Propionibacteriales</taxon>
        <taxon>Kribbellaceae</taxon>
        <taxon>Kribbella</taxon>
    </lineage>
</organism>
<feature type="region of interest" description="Disordered" evidence="1">
    <location>
        <begin position="191"/>
        <end position="241"/>
    </location>
</feature>
<evidence type="ECO:0000313" key="2">
    <source>
        <dbReference type="EMBL" id="TDO30391.1"/>
    </source>
</evidence>
<proteinExistence type="predicted"/>
<feature type="region of interest" description="Disordered" evidence="1">
    <location>
        <begin position="1"/>
        <end position="39"/>
    </location>
</feature>
<accession>A0A4R6J6B9</accession>
<sequence>MGGEPADDNGAGAAQHLAEQPPGAVEVDEAGMPSIHQHPLAGGRVLFPARLAAAGLIDAEHPGRRRRSELAIGDLDQRGMRGRPRHPERRRDLTDRPVRVPDRHRDRLPQPPGSPRTRRQLTDRLGEAQPLAQRLPAPPPALVPHHRDRPCPVRDVARRGDHVALHRRRHQPTRRTARSCLVSGVDMDFPDAARQQHDTLHAHARQPEQHAKPRCRPNAAEPPMDRSAMARTDARPGASLA</sequence>
<dbReference type="EMBL" id="SNWQ01000038">
    <property type="protein sequence ID" value="TDO30391.1"/>
    <property type="molecule type" value="Genomic_DNA"/>
</dbReference>
<name>A0A4R6J6B9_9ACTN</name>
<feature type="region of interest" description="Disordered" evidence="1">
    <location>
        <begin position="56"/>
        <end position="153"/>
    </location>
</feature>
<feature type="compositionally biased region" description="Basic and acidic residues" evidence="1">
    <location>
        <begin position="194"/>
        <end position="211"/>
    </location>
</feature>
<protein>
    <submittedName>
        <fullName evidence="2">Uncharacterized protein</fullName>
    </submittedName>
</protein>
<evidence type="ECO:0000256" key="1">
    <source>
        <dbReference type="SAM" id="MobiDB-lite"/>
    </source>
</evidence>
<keyword evidence="3" id="KW-1185">Reference proteome</keyword>